<accession>A0A1G9HJM2</accession>
<evidence type="ECO:0000313" key="2">
    <source>
        <dbReference type="EMBL" id="SDL12693.1"/>
    </source>
</evidence>
<dbReference type="AlphaFoldDB" id="A0A1G9HJM2"/>
<feature type="signal peptide" evidence="1">
    <location>
        <begin position="1"/>
        <end position="27"/>
    </location>
</feature>
<evidence type="ECO:0000313" key="3">
    <source>
        <dbReference type="Proteomes" id="UP000199475"/>
    </source>
</evidence>
<reference evidence="2 3" key="1">
    <citation type="submission" date="2016-10" db="EMBL/GenBank/DDBJ databases">
        <authorList>
            <person name="de Groot N.N."/>
        </authorList>
    </citation>
    <scope>NUCLEOTIDE SEQUENCE [LARGE SCALE GENOMIC DNA]</scope>
    <source>
        <strain evidence="2 3">CGMCC 1.9159</strain>
    </source>
</reference>
<keyword evidence="1" id="KW-0732">Signal</keyword>
<dbReference type="STRING" id="686624.SAMN04488242_0333"/>
<dbReference type="PANTHER" id="PTHR43649:SF12">
    <property type="entry name" value="DIACETYLCHITOBIOSE BINDING PROTEIN DASA"/>
    <property type="match status" value="1"/>
</dbReference>
<evidence type="ECO:0000256" key="1">
    <source>
        <dbReference type="SAM" id="SignalP"/>
    </source>
</evidence>
<proteinExistence type="predicted"/>
<dbReference type="Pfam" id="PF01547">
    <property type="entry name" value="SBP_bac_1"/>
    <property type="match status" value="1"/>
</dbReference>
<dbReference type="SUPFAM" id="SSF53850">
    <property type="entry name" value="Periplasmic binding protein-like II"/>
    <property type="match status" value="1"/>
</dbReference>
<feature type="chain" id="PRO_5011678589" evidence="1">
    <location>
        <begin position="28"/>
        <end position="415"/>
    </location>
</feature>
<organism evidence="2 3">
    <name type="scientific">Tessaracoccus oleiagri</name>
    <dbReference type="NCBI Taxonomy" id="686624"/>
    <lineage>
        <taxon>Bacteria</taxon>
        <taxon>Bacillati</taxon>
        <taxon>Actinomycetota</taxon>
        <taxon>Actinomycetes</taxon>
        <taxon>Propionibacteriales</taxon>
        <taxon>Propionibacteriaceae</taxon>
        <taxon>Tessaracoccus</taxon>
    </lineage>
</organism>
<name>A0A1G9HJM2_9ACTN</name>
<keyword evidence="3" id="KW-1185">Reference proteome</keyword>
<dbReference type="InterPro" id="IPR050490">
    <property type="entry name" value="Bact_solute-bd_prot1"/>
</dbReference>
<gene>
    <name evidence="2" type="ORF">SAMN04488242_0333</name>
</gene>
<dbReference type="InterPro" id="IPR006059">
    <property type="entry name" value="SBP"/>
</dbReference>
<dbReference type="PANTHER" id="PTHR43649">
    <property type="entry name" value="ARABINOSE-BINDING PROTEIN-RELATED"/>
    <property type="match status" value="1"/>
</dbReference>
<dbReference type="PROSITE" id="PS51257">
    <property type="entry name" value="PROKAR_LIPOPROTEIN"/>
    <property type="match status" value="1"/>
</dbReference>
<dbReference type="EMBL" id="FNGP01000001">
    <property type="protein sequence ID" value="SDL12693.1"/>
    <property type="molecule type" value="Genomic_DNA"/>
</dbReference>
<dbReference type="Proteomes" id="UP000199475">
    <property type="component" value="Unassembled WGS sequence"/>
</dbReference>
<dbReference type="Gene3D" id="3.40.190.10">
    <property type="entry name" value="Periplasmic binding protein-like II"/>
    <property type="match status" value="1"/>
</dbReference>
<sequence>MKNHTKAVGPLMAAALLSLAACGGSEAADPGTNGGDEGEVQGAISVRVYPLKDEAEDRAFWEEQIERFTSEYPEAEVSIDVQPWADRETALTTAITGGTAPDVAYMIPDELRLFQSQGALVPLELETDGIRENALEATSVDGEIYGAPVLMSVVPGVCDAQAMEKAGIETAPATWDEVKEMGAIAKEQGLYITEVIATNAATLNTTFYPFVWQAGGNVFDEEGNLTADSPEVIEAVAFMRELVELGYVNENDATAGTPNEQSSIGKREVVCSFIQDPVNLEGVWGDDRVVVPPLTHKEQRTYGTVGSHVVLKGSAEQDVAQAWVNFVSSAETVKALDTWAGYQSPREDVDLGWEEGSIQAETAKYLDATFSGEAVPYGRAVQSAIAPQVQAAVLGQATPEEAMAAAQEAGEALIR</sequence>
<protein>
    <submittedName>
        <fullName evidence="2">ABC-type glycerol-3-phosphate transport system, substrate-binding protein</fullName>
    </submittedName>
</protein>